<evidence type="ECO:0000256" key="1">
    <source>
        <dbReference type="SAM" id="MobiDB-lite"/>
    </source>
</evidence>
<proteinExistence type="predicted"/>
<evidence type="ECO:0000313" key="4">
    <source>
        <dbReference type="Proteomes" id="UP001153069"/>
    </source>
</evidence>
<dbReference type="OrthoDB" id="48688at2759"/>
<dbReference type="Gene3D" id="3.40.50.1110">
    <property type="entry name" value="SGNH hydrolase"/>
    <property type="match status" value="1"/>
</dbReference>
<keyword evidence="2" id="KW-0732">Signal</keyword>
<keyword evidence="4" id="KW-1185">Reference proteome</keyword>
<dbReference type="PANTHER" id="PTHR24216:SF65">
    <property type="entry name" value="PAXILLIN-LIKE PROTEIN 1"/>
    <property type="match status" value="1"/>
</dbReference>
<feature type="compositionally biased region" description="Polar residues" evidence="1">
    <location>
        <begin position="353"/>
        <end position="404"/>
    </location>
</feature>
<dbReference type="Proteomes" id="UP001153069">
    <property type="component" value="Unassembled WGS sequence"/>
</dbReference>
<feature type="chain" id="PRO_5040172392" evidence="2">
    <location>
        <begin position="20"/>
        <end position="729"/>
    </location>
</feature>
<feature type="region of interest" description="Disordered" evidence="1">
    <location>
        <begin position="302"/>
        <end position="452"/>
    </location>
</feature>
<comment type="caution">
    <text evidence="3">The sequence shown here is derived from an EMBL/GenBank/DDBJ whole genome shotgun (WGS) entry which is preliminary data.</text>
</comment>
<reference evidence="3" key="1">
    <citation type="submission" date="2020-06" db="EMBL/GenBank/DDBJ databases">
        <authorList>
            <consortium name="Plant Systems Biology data submission"/>
        </authorList>
    </citation>
    <scope>NUCLEOTIDE SEQUENCE</scope>
    <source>
        <strain evidence="3">D6</strain>
    </source>
</reference>
<evidence type="ECO:0000256" key="2">
    <source>
        <dbReference type="SAM" id="SignalP"/>
    </source>
</evidence>
<dbReference type="InterPro" id="IPR036514">
    <property type="entry name" value="SGNH_hydro_sf"/>
</dbReference>
<gene>
    <name evidence="3" type="ORF">SEMRO_1583_G283940.1</name>
</gene>
<sequence>MTVKSILLFSLLACHQANGQNIPFFNGDPNFLFLGNSYTGYNSLSQTFKSIVEDGIPAWRNKVLERSINPGGKTLNGHLQDAENPSSDSAQREALITKPEPWKWATLQDQSQVPGFYEWDWAGTEFFNSRTAAVELNDLIGGLGGQTMFLMTWGRRQGDLGNDDIYPDFETMQARITTGYYKYVNATTTASRRTYVAPAGLVFETIYNDEIDQGIDPLSFGTLFRSLYQADGSHPAVAGTYVAALTLYTSMTGLSPKRINWFPDTLEPADGRKIQDAVSRTILETFYSGEIIYPWDKAFPDQAPGTPLPTSAPVTPVPTSRPSLRPTTPSPVTPAPTTAPPTQAPVSPSPTQAPVSPSPTQAPVSPAPTQAPVSPSPTQAPVSPSPTQAPVSPSPTQAPVSPSPTKAPVSPSPTQAPVSPAPTTAPVSPPTTPNPTLRPTSPPQTPDNGNRGSIEVRFKMDEFSDQISWSFKGEDYGYLKPFDNYITPFEGVVTTFNDLKPGQRYFFKISDSNGDGICCDHGKGFFSITDKVSGRNLYYMDGVGFQAYLELVFDILPDGSATITHKSGQYRPTSWKDLEDQLMQPDNESTWPGAFPTMERNSLVVNVDLDDHPEDVSWTVYQQIPNFEWSPLHTWSGVNATAGTLESLELCDLPPGWYRFVVQDSRKDGLCCDRGKGYVSLTGPLLPTDQSPNSTMGLVWGNKGQYLEEDEIFFLYSHSGLISHIAWDL</sequence>
<organism evidence="3 4">
    <name type="scientific">Seminavis robusta</name>
    <dbReference type="NCBI Taxonomy" id="568900"/>
    <lineage>
        <taxon>Eukaryota</taxon>
        <taxon>Sar</taxon>
        <taxon>Stramenopiles</taxon>
        <taxon>Ochrophyta</taxon>
        <taxon>Bacillariophyta</taxon>
        <taxon>Bacillariophyceae</taxon>
        <taxon>Bacillariophycidae</taxon>
        <taxon>Naviculales</taxon>
        <taxon>Naviculaceae</taxon>
        <taxon>Seminavis</taxon>
    </lineage>
</organism>
<accession>A0A9N8HU09</accession>
<feature type="compositionally biased region" description="Low complexity" evidence="1">
    <location>
        <begin position="407"/>
        <end position="426"/>
    </location>
</feature>
<feature type="compositionally biased region" description="Low complexity" evidence="1">
    <location>
        <begin position="308"/>
        <end position="327"/>
    </location>
</feature>
<feature type="compositionally biased region" description="Pro residues" evidence="1">
    <location>
        <begin position="328"/>
        <end position="343"/>
    </location>
</feature>
<dbReference type="PANTHER" id="PTHR24216">
    <property type="entry name" value="PAXILLIN-RELATED"/>
    <property type="match status" value="1"/>
</dbReference>
<name>A0A9N8HU09_9STRA</name>
<evidence type="ECO:0000313" key="3">
    <source>
        <dbReference type="EMBL" id="CAB9524770.1"/>
    </source>
</evidence>
<dbReference type="AlphaFoldDB" id="A0A9N8HU09"/>
<dbReference type="EMBL" id="CAICTM010001581">
    <property type="protein sequence ID" value="CAB9524770.1"/>
    <property type="molecule type" value="Genomic_DNA"/>
</dbReference>
<dbReference type="PRINTS" id="PR01217">
    <property type="entry name" value="PRICHEXTENSN"/>
</dbReference>
<protein>
    <submittedName>
        <fullName evidence="3">Uncharacterized protein</fullName>
    </submittedName>
</protein>
<feature type="signal peptide" evidence="2">
    <location>
        <begin position="1"/>
        <end position="19"/>
    </location>
</feature>